<dbReference type="SUPFAM" id="SSF52980">
    <property type="entry name" value="Restriction endonuclease-like"/>
    <property type="match status" value="1"/>
</dbReference>
<keyword evidence="2" id="KW-1133">Transmembrane helix</keyword>
<evidence type="ECO:0000256" key="2">
    <source>
        <dbReference type="SAM" id="Phobius"/>
    </source>
</evidence>
<evidence type="ECO:0000256" key="1">
    <source>
        <dbReference type="SAM" id="Coils"/>
    </source>
</evidence>
<proteinExistence type="predicted"/>
<dbReference type="GO" id="GO:0004519">
    <property type="term" value="F:endonuclease activity"/>
    <property type="evidence" value="ECO:0007669"/>
    <property type="project" value="UniProtKB-KW"/>
</dbReference>
<sequence>MGDFILAVCIFMAPIVLFWLFNYNWRKNVIEAARREVRSIVDEEKRRLQKESEEKLAAKLKDYEQKYAKKKEAFTSYMATEKDLLMQLHKRFSENILSGRKWAADYLAEIYAQRHELIAYNLTIQKRAARKAAEEIKSMRQEKKQIFAENLLLKQKLNLYRDYFPFLADLDEEIMCNPSDEFSEAEDIDQTFDRARNYLTAEEYQKLSTTDKNQLALDRYFSRNLSKVQIGRLYEMYLGWLYEKNGYIVTYNGIEQGVEDMGRDLICIKPTETVIVQAKCWSQSKTIHEKHVYQLYGTVCTYKIEHPEVKKVRAFLYVTNQLSPVARAAAQMLKIKVEENFALDKSFPMIKCNIGRSGEKIYHLPFDQQYNKTQIKSPGEMYCRTVAEAEANGFRRAKRYFSNPRASHVTP</sequence>
<protein>
    <submittedName>
        <fullName evidence="4">Restriction endonuclease</fullName>
    </submittedName>
</protein>
<evidence type="ECO:0000259" key="3">
    <source>
        <dbReference type="Pfam" id="PF04471"/>
    </source>
</evidence>
<keyword evidence="4" id="KW-0255">Endonuclease</keyword>
<name>A0A8S5LUG1_9CAUD</name>
<dbReference type="InterPro" id="IPR011335">
    <property type="entry name" value="Restrct_endonuc-II-like"/>
</dbReference>
<keyword evidence="1" id="KW-0175">Coiled coil</keyword>
<accession>A0A8S5LUG1</accession>
<keyword evidence="2" id="KW-0472">Membrane</keyword>
<reference evidence="4" key="1">
    <citation type="journal article" date="2021" name="Proc. Natl. Acad. Sci. U.S.A.">
        <title>A Catalog of Tens of Thousands of Viruses from Human Metagenomes Reveals Hidden Associations with Chronic Diseases.</title>
        <authorList>
            <person name="Tisza M.J."/>
            <person name="Buck C.B."/>
        </authorList>
    </citation>
    <scope>NUCLEOTIDE SEQUENCE</scope>
    <source>
        <strain evidence="4">Ctrub15</strain>
    </source>
</reference>
<keyword evidence="4" id="KW-0540">Nuclease</keyword>
<dbReference type="EMBL" id="BK014743">
    <property type="protein sequence ID" value="DAD73678.1"/>
    <property type="molecule type" value="Genomic_DNA"/>
</dbReference>
<keyword evidence="2" id="KW-0812">Transmembrane</keyword>
<dbReference type="GO" id="GO:0009307">
    <property type="term" value="P:DNA restriction-modification system"/>
    <property type="evidence" value="ECO:0007669"/>
    <property type="project" value="InterPro"/>
</dbReference>
<evidence type="ECO:0000313" key="4">
    <source>
        <dbReference type="EMBL" id="DAD73678.1"/>
    </source>
</evidence>
<dbReference type="Pfam" id="PF04471">
    <property type="entry name" value="Mrr_cat"/>
    <property type="match status" value="1"/>
</dbReference>
<organism evidence="4">
    <name type="scientific">Podoviridae sp. ctrub15</name>
    <dbReference type="NCBI Taxonomy" id="2826581"/>
    <lineage>
        <taxon>Viruses</taxon>
        <taxon>Duplodnaviria</taxon>
        <taxon>Heunggongvirae</taxon>
        <taxon>Uroviricota</taxon>
        <taxon>Caudoviricetes</taxon>
    </lineage>
</organism>
<keyword evidence="4" id="KW-0378">Hydrolase</keyword>
<feature type="coiled-coil region" evidence="1">
    <location>
        <begin position="34"/>
        <end position="73"/>
    </location>
</feature>
<dbReference type="InterPro" id="IPR007560">
    <property type="entry name" value="Restrct_endonuc_IV_Mrr"/>
</dbReference>
<feature type="domain" description="Restriction endonuclease type IV Mrr" evidence="3">
    <location>
        <begin position="235"/>
        <end position="332"/>
    </location>
</feature>
<feature type="coiled-coil region" evidence="1">
    <location>
        <begin position="122"/>
        <end position="149"/>
    </location>
</feature>
<dbReference type="GO" id="GO:0003677">
    <property type="term" value="F:DNA binding"/>
    <property type="evidence" value="ECO:0007669"/>
    <property type="project" value="InterPro"/>
</dbReference>
<feature type="transmembrane region" description="Helical" evidence="2">
    <location>
        <begin position="6"/>
        <end position="25"/>
    </location>
</feature>